<protein>
    <submittedName>
        <fullName evidence="1">Uncharacterized protein</fullName>
    </submittedName>
</protein>
<dbReference type="Proteomes" id="UP000594659">
    <property type="component" value="Chromosome"/>
</dbReference>
<gene>
    <name evidence="1" type="ORF">IMO23_09130</name>
</gene>
<evidence type="ECO:0000313" key="1">
    <source>
        <dbReference type="EMBL" id="QPF15107.1"/>
    </source>
</evidence>
<dbReference type="EMBL" id="CP062919">
    <property type="protein sequence ID" value="QPF15107.1"/>
    <property type="molecule type" value="Genomic_DNA"/>
</dbReference>
<reference evidence="1 2" key="1">
    <citation type="submission" date="2020-09" db="EMBL/GenBank/DDBJ databases">
        <title>Resistance determinants and their genetic context in bacteria from a longitudinal study of pigs reared under conventional and antibiotic-free husbandry practices.</title>
        <authorList>
            <person name="Poulin-Laprade D."/>
            <person name="Brouard J.-S."/>
            <person name="Gagnon N."/>
            <person name="Turcotte A."/>
            <person name="Langlois A."/>
            <person name="Matte J.J."/>
            <person name="Carrillo C.D."/>
            <person name="Zaheer R."/>
            <person name="McAllister T."/>
            <person name="Topp E."/>
            <person name="Talbot G."/>
        </authorList>
    </citation>
    <scope>NUCLEOTIDE SEQUENCE [LARGE SCALE GENOMIC DNA]</scope>
    <source>
        <strain evidence="1 2">Res13-Abat-PEA21-P4-01-A</strain>
    </source>
</reference>
<name>A0A7S8WH30_ACIBA</name>
<evidence type="ECO:0000313" key="2">
    <source>
        <dbReference type="Proteomes" id="UP000594659"/>
    </source>
</evidence>
<dbReference type="AlphaFoldDB" id="A0A7S8WH30"/>
<proteinExistence type="predicted"/>
<organism evidence="1 2">
    <name type="scientific">Acinetobacter baumannii</name>
    <dbReference type="NCBI Taxonomy" id="470"/>
    <lineage>
        <taxon>Bacteria</taxon>
        <taxon>Pseudomonadati</taxon>
        <taxon>Pseudomonadota</taxon>
        <taxon>Gammaproteobacteria</taxon>
        <taxon>Moraxellales</taxon>
        <taxon>Moraxellaceae</taxon>
        <taxon>Acinetobacter</taxon>
        <taxon>Acinetobacter calcoaceticus/baumannii complex</taxon>
    </lineage>
</organism>
<dbReference type="RefSeq" id="WP_071225783.1">
    <property type="nucleotide sequence ID" value="NZ_CP062919.1"/>
</dbReference>
<sequence length="159" mass="19286">MRKTVNLPLYDEFMDIFANHEIQNWQAKHFWEKMDMDKSSKVEQHRRLMYAGLRVLVKCHYLEVDVSQSTRKAFSYKETHRLENLREKFKKQKLEKVFLAKKIEFLGQIKDKENNINFIQTLLADDKTLEKYFIVHQQQLENDIRSINSNIKFMEDVLN</sequence>
<accession>A0A7S8WH30</accession>